<dbReference type="EMBL" id="CP051128">
    <property type="protein sequence ID" value="QIZ05424.1"/>
    <property type="molecule type" value="Genomic_DNA"/>
</dbReference>
<dbReference type="Pfam" id="PF12833">
    <property type="entry name" value="HTH_18"/>
    <property type="match status" value="1"/>
</dbReference>
<dbReference type="PANTHER" id="PTHR43280">
    <property type="entry name" value="ARAC-FAMILY TRANSCRIPTIONAL REGULATOR"/>
    <property type="match status" value="1"/>
</dbReference>
<proteinExistence type="predicted"/>
<evidence type="ECO:0000256" key="3">
    <source>
        <dbReference type="ARBA" id="ARBA00023163"/>
    </source>
</evidence>
<dbReference type="GO" id="GO:0003700">
    <property type="term" value="F:DNA-binding transcription factor activity"/>
    <property type="evidence" value="ECO:0007669"/>
    <property type="project" value="InterPro"/>
</dbReference>
<gene>
    <name evidence="5" type="ORF">HFZ78_00445</name>
</gene>
<dbReference type="SMART" id="SM00342">
    <property type="entry name" value="HTH_ARAC"/>
    <property type="match status" value="1"/>
</dbReference>
<dbReference type="PROSITE" id="PS01124">
    <property type="entry name" value="HTH_ARAC_FAMILY_2"/>
    <property type="match status" value="1"/>
</dbReference>
<evidence type="ECO:0000256" key="1">
    <source>
        <dbReference type="ARBA" id="ARBA00023015"/>
    </source>
</evidence>
<evidence type="ECO:0000259" key="4">
    <source>
        <dbReference type="PROSITE" id="PS01124"/>
    </source>
</evidence>
<evidence type="ECO:0000313" key="5">
    <source>
        <dbReference type="EMBL" id="QIZ05424.1"/>
    </source>
</evidence>
<protein>
    <submittedName>
        <fullName evidence="5">Helix-turn-helix transcriptional regulator</fullName>
    </submittedName>
</protein>
<dbReference type="PRINTS" id="PR00032">
    <property type="entry name" value="HTHARAC"/>
</dbReference>
<dbReference type="PROSITE" id="PS00041">
    <property type="entry name" value="HTH_ARAC_FAMILY_1"/>
    <property type="match status" value="1"/>
</dbReference>
<sequence length="396" mass="45626">MKQDPIRAAFSHLILSGTLVHEGTFAELQQKFGISIHPHLVMIISIDRYPDIASASGNSLEWRKKVGQQLVGKIEETVRIPFLWNWIEEGVLALLLELEEQDSVNEFNRKMVHMAKEIQLATNSIDLSVSIGIGRYYQDPYALYQSFLEARKSMSGRFFQGNQLIFHCEMKRNNEEPVINPFNEEKAELLALVKIGDVEGTIQNLKRLLEKLAVASHFNEDIFKTEVVSIVLLLSKRVIDSGANAITIHSNNTNFIQNLYHIIRYDKSVNQVCEYAVWLTEQSVNTHLNEVSPVIQQAIGYIKEHHQKSITLIEIAQYCCLSRHHFSHLFKKEVGISLIDYLNRMRIDMSLSYLEMTDLPISEIAAKIGFHDANYFSRMFKKYMQFSPSDYRLARN</sequence>
<dbReference type="AlphaFoldDB" id="A0A6H1NVV3"/>
<dbReference type="PANTHER" id="PTHR43280:SF10">
    <property type="entry name" value="REGULATORY PROTEIN POCR"/>
    <property type="match status" value="1"/>
</dbReference>
<dbReference type="InterPro" id="IPR020449">
    <property type="entry name" value="Tscrpt_reg_AraC-type_HTH"/>
</dbReference>
<dbReference type="Gene3D" id="1.10.10.60">
    <property type="entry name" value="Homeodomain-like"/>
    <property type="match status" value="2"/>
</dbReference>
<dbReference type="InterPro" id="IPR018062">
    <property type="entry name" value="HTH_AraC-typ_CS"/>
</dbReference>
<dbReference type="InterPro" id="IPR009057">
    <property type="entry name" value="Homeodomain-like_sf"/>
</dbReference>
<dbReference type="InterPro" id="IPR018060">
    <property type="entry name" value="HTH_AraC"/>
</dbReference>
<feature type="domain" description="HTH araC/xylS-type" evidence="4">
    <location>
        <begin position="296"/>
        <end position="394"/>
    </location>
</feature>
<dbReference type="Pfam" id="PF17853">
    <property type="entry name" value="GGDEF_2"/>
    <property type="match status" value="1"/>
</dbReference>
<dbReference type="SUPFAM" id="SSF46689">
    <property type="entry name" value="Homeodomain-like"/>
    <property type="match status" value="2"/>
</dbReference>
<reference evidence="5 6" key="1">
    <citation type="submission" date="2020-04" db="EMBL/GenBank/DDBJ databases">
        <title>Genome-Wide Identification of 5-Methylcytosine Sites in Bacterial Genomes By High-Throughput Sequencing of MspJI Restriction Fragments.</title>
        <authorList>
            <person name="Wu V."/>
        </authorList>
    </citation>
    <scope>NUCLEOTIDE SEQUENCE [LARGE SCALE GENOMIC DNA]</scope>
    <source>
        <strain evidence="5 6">S2</strain>
    </source>
</reference>
<evidence type="ECO:0000313" key="6">
    <source>
        <dbReference type="Proteomes" id="UP000501868"/>
    </source>
</evidence>
<dbReference type="Proteomes" id="UP000501868">
    <property type="component" value="Chromosome"/>
</dbReference>
<dbReference type="InterPro" id="IPR041522">
    <property type="entry name" value="CdaR_GGDEF"/>
</dbReference>
<keyword evidence="1" id="KW-0805">Transcription regulation</keyword>
<evidence type="ECO:0000256" key="2">
    <source>
        <dbReference type="ARBA" id="ARBA00023125"/>
    </source>
</evidence>
<reference evidence="5 6" key="2">
    <citation type="submission" date="2020-04" db="EMBL/GenBank/DDBJ databases">
        <authorList>
            <person name="Fomenkov A."/>
            <person name="Anton B.P."/>
            <person name="Roberts R.J."/>
        </authorList>
    </citation>
    <scope>NUCLEOTIDE SEQUENCE [LARGE SCALE GENOMIC DNA]</scope>
    <source>
        <strain evidence="5 6">S2</strain>
    </source>
</reference>
<organism evidence="5 6">
    <name type="scientific">Priestia megaterium</name>
    <name type="common">Bacillus megaterium</name>
    <dbReference type="NCBI Taxonomy" id="1404"/>
    <lineage>
        <taxon>Bacteria</taxon>
        <taxon>Bacillati</taxon>
        <taxon>Bacillota</taxon>
        <taxon>Bacilli</taxon>
        <taxon>Bacillales</taxon>
        <taxon>Bacillaceae</taxon>
        <taxon>Priestia</taxon>
    </lineage>
</organism>
<dbReference type="GO" id="GO:0043565">
    <property type="term" value="F:sequence-specific DNA binding"/>
    <property type="evidence" value="ECO:0007669"/>
    <property type="project" value="InterPro"/>
</dbReference>
<accession>A0A6H1NVV3</accession>
<keyword evidence="3" id="KW-0804">Transcription</keyword>
<keyword evidence="2" id="KW-0238">DNA-binding</keyword>
<name>A0A6H1NVV3_PRIMG</name>